<evidence type="ECO:0000256" key="1">
    <source>
        <dbReference type="SAM" id="SignalP"/>
    </source>
</evidence>
<accession>A0AAD4KR85</accession>
<proteinExistence type="predicted"/>
<reference evidence="2" key="1">
    <citation type="submission" date="2021-12" db="EMBL/GenBank/DDBJ databases">
        <title>Convergent genome expansion in fungi linked to evolution of root-endophyte symbiosis.</title>
        <authorList>
            <consortium name="DOE Joint Genome Institute"/>
            <person name="Ke Y.-H."/>
            <person name="Bonito G."/>
            <person name="Liao H.-L."/>
            <person name="Looney B."/>
            <person name="Rojas-Flechas A."/>
            <person name="Nash J."/>
            <person name="Hameed K."/>
            <person name="Schadt C."/>
            <person name="Martin F."/>
            <person name="Crous P.W."/>
            <person name="Miettinen O."/>
            <person name="Magnuson J.K."/>
            <person name="Labbe J."/>
            <person name="Jacobson D."/>
            <person name="Doktycz M.J."/>
            <person name="Veneault-Fourrey C."/>
            <person name="Kuo A."/>
            <person name="Mondo S."/>
            <person name="Calhoun S."/>
            <person name="Riley R."/>
            <person name="Ohm R."/>
            <person name="LaButti K."/>
            <person name="Andreopoulos B."/>
            <person name="Pangilinan J."/>
            <person name="Nolan M."/>
            <person name="Tritt A."/>
            <person name="Clum A."/>
            <person name="Lipzen A."/>
            <person name="Daum C."/>
            <person name="Barry K."/>
            <person name="Grigoriev I.V."/>
            <person name="Vilgalys R."/>
        </authorList>
    </citation>
    <scope>NUCLEOTIDE SEQUENCE</scope>
    <source>
        <strain evidence="2">PMI_201</strain>
    </source>
</reference>
<evidence type="ECO:0000313" key="2">
    <source>
        <dbReference type="EMBL" id="KAH8698645.1"/>
    </source>
</evidence>
<feature type="signal peptide" evidence="1">
    <location>
        <begin position="1"/>
        <end position="16"/>
    </location>
</feature>
<dbReference type="GeneID" id="70241335"/>
<feature type="chain" id="PRO_5042073038" evidence="1">
    <location>
        <begin position="17"/>
        <end position="214"/>
    </location>
</feature>
<dbReference type="EMBL" id="JAJTJA010000005">
    <property type="protein sequence ID" value="KAH8698645.1"/>
    <property type="molecule type" value="Genomic_DNA"/>
</dbReference>
<dbReference type="AlphaFoldDB" id="A0AAD4KR85"/>
<dbReference type="RefSeq" id="XP_046073109.1">
    <property type="nucleotide sequence ID" value="XM_046211048.1"/>
</dbReference>
<name>A0AAD4KR85_9EURO</name>
<sequence>MVIGLLAVTAIPTVTGVSLGVVEQRKQNTRMEDEKRMAKFHIDVFCEGNSEKAMRLNRRRGVLRDNKVYIDHADPSLRKQTAHTAAAFYIGYPDDNQKRGDGLVSTISDNPPMLNWIYVDKNTMELKYGNRTQSIEHIVGHWDWTEDEAGVILDKKELWVAVEEEDDVWALYYDQNSDGLTGFVDPEKTVVEISICRNLIDKPEGGNNSDQNQT</sequence>
<keyword evidence="3" id="KW-1185">Reference proteome</keyword>
<dbReference type="PANTHER" id="PTHR38049:SF1">
    <property type="entry name" value="PROTEIN KINASE DOMAIN-CONTAINING PROTEIN"/>
    <property type="match status" value="1"/>
</dbReference>
<dbReference type="PANTHER" id="PTHR38049">
    <property type="entry name" value="RICIN B LECTIN DOMAIN-CONTAINING PROTEIN"/>
    <property type="match status" value="1"/>
</dbReference>
<organism evidence="2 3">
    <name type="scientific">Talaromyces proteolyticus</name>
    <dbReference type="NCBI Taxonomy" id="1131652"/>
    <lineage>
        <taxon>Eukaryota</taxon>
        <taxon>Fungi</taxon>
        <taxon>Dikarya</taxon>
        <taxon>Ascomycota</taxon>
        <taxon>Pezizomycotina</taxon>
        <taxon>Eurotiomycetes</taxon>
        <taxon>Eurotiomycetidae</taxon>
        <taxon>Eurotiales</taxon>
        <taxon>Trichocomaceae</taxon>
        <taxon>Talaromyces</taxon>
        <taxon>Talaromyces sect. Bacilispori</taxon>
    </lineage>
</organism>
<protein>
    <submittedName>
        <fullName evidence="2">Uncharacterized protein</fullName>
    </submittedName>
</protein>
<comment type="caution">
    <text evidence="2">The sequence shown here is derived from an EMBL/GenBank/DDBJ whole genome shotgun (WGS) entry which is preliminary data.</text>
</comment>
<keyword evidence="1" id="KW-0732">Signal</keyword>
<evidence type="ECO:0000313" key="3">
    <source>
        <dbReference type="Proteomes" id="UP001201262"/>
    </source>
</evidence>
<dbReference type="Proteomes" id="UP001201262">
    <property type="component" value="Unassembled WGS sequence"/>
</dbReference>
<gene>
    <name evidence="2" type="ORF">BGW36DRAFT_293961</name>
</gene>